<dbReference type="InterPro" id="IPR036890">
    <property type="entry name" value="HATPase_C_sf"/>
</dbReference>
<feature type="transmembrane region" description="Helical" evidence="1">
    <location>
        <begin position="17"/>
        <end position="40"/>
    </location>
</feature>
<evidence type="ECO:0000313" key="6">
    <source>
        <dbReference type="Proteomes" id="UP000431913"/>
    </source>
</evidence>
<reference evidence="4 6" key="2">
    <citation type="submission" date="2019-08" db="EMBL/GenBank/DDBJ databases">
        <title>In-depth cultivation of the pig gut microbiome towards novel bacterial diversity and tailored functional studies.</title>
        <authorList>
            <person name="Wylensek D."/>
            <person name="Hitch T.C.A."/>
            <person name="Clavel T."/>
        </authorList>
    </citation>
    <scope>NUCLEOTIDE SEQUENCE [LARGE SCALE GENOMIC DNA]</scope>
    <source>
        <strain evidence="4 6">WCA3-601-WT-6J</strain>
    </source>
</reference>
<protein>
    <submittedName>
        <fullName evidence="4">Sensor histidine kinase</fullName>
    </submittedName>
</protein>
<dbReference type="PANTHER" id="PTHR34220">
    <property type="entry name" value="SENSOR HISTIDINE KINASE YPDA"/>
    <property type="match status" value="1"/>
</dbReference>
<evidence type="ECO:0000259" key="2">
    <source>
        <dbReference type="SMART" id="SM00387"/>
    </source>
</evidence>
<dbReference type="Pfam" id="PF06580">
    <property type="entry name" value="His_kinase"/>
    <property type="match status" value="1"/>
</dbReference>
<dbReference type="InterPro" id="IPR003594">
    <property type="entry name" value="HATPase_dom"/>
</dbReference>
<dbReference type="SMART" id="SM00387">
    <property type="entry name" value="HATPase_c"/>
    <property type="match status" value="1"/>
</dbReference>
<dbReference type="SUPFAM" id="SSF55874">
    <property type="entry name" value="ATPase domain of HSP90 chaperone/DNA topoisomerase II/histidine kinase"/>
    <property type="match status" value="1"/>
</dbReference>
<dbReference type="EMBL" id="VUNJ01000027">
    <property type="protein sequence ID" value="MST93446.1"/>
    <property type="molecule type" value="Genomic_DNA"/>
</dbReference>
<evidence type="ECO:0000313" key="3">
    <source>
        <dbReference type="EMBL" id="KUE76300.1"/>
    </source>
</evidence>
<feature type="domain" description="Histidine kinase/HSP90-like ATPase" evidence="2">
    <location>
        <begin position="470"/>
        <end position="576"/>
    </location>
</feature>
<gene>
    <name evidence="3" type="ORF">ASJ35_08755</name>
    <name evidence="4" type="ORF">FYJ76_16150</name>
</gene>
<dbReference type="PANTHER" id="PTHR34220:SF7">
    <property type="entry name" value="SENSOR HISTIDINE KINASE YPDA"/>
    <property type="match status" value="1"/>
</dbReference>
<dbReference type="InterPro" id="IPR050640">
    <property type="entry name" value="Bact_2-comp_sensor_kinase"/>
</dbReference>
<dbReference type="InterPro" id="IPR010559">
    <property type="entry name" value="Sig_transdc_His_kin_internal"/>
</dbReference>
<sequence>MQKLIRFWQNLRLRAKFLLILLVGIVPVGIVAIVTLYIPLRAYDRQLYKSSAQMISLFAEQIQDELMNFEDISYRILTDTALQENLSIMKEAAPGTLTWINAQTKVANRVAYYSLWFSNAVSFQLKTSRGNSYNHFFEVSAGSDELTEERITAAVNHRGRFVWLTEEGAQTRLFLVREIREMQDMDLDTLGCLLIEVDFPALVEQYNHSMAQMGVMPRCAVYNDGLCLYASDAAIQTLGVGEDGYTYMKLDGQPMLCVRYTSSNGMKYVTLVDYSGIRATTLVAVSVTILCILAAVLLTLAVSTGLIDNILNDLQLLLQKFDAFAISGEPITTHNSPYQGRLDEIGDLHRGFDWMTRVWTRVNHEKEEQRHLLQEKQIQQLRAQIRPHFLYNTLESIYCLAQNLEDQRIAVMTNALGKLLRSSLNDKRDVITVSEDLQVTRDYLSIQQIRYGERLQVEYDFPQDILTCRIPAMTIQPLVENAIHHAAEKMLDVCVIRVSGAATADGVDIIVQDNGPGTDEDILNKLESGEVQPEGLGIGMRNIHKRVQHAFSEQYGLRVCSEEGQTQITVHLPDTRPEPHNKA</sequence>
<dbReference type="Gene3D" id="3.30.565.10">
    <property type="entry name" value="Histidine kinase-like ATPase, C-terminal domain"/>
    <property type="match status" value="1"/>
</dbReference>
<keyword evidence="4" id="KW-0808">Transferase</keyword>
<evidence type="ECO:0000256" key="1">
    <source>
        <dbReference type="SAM" id="Phobius"/>
    </source>
</evidence>
<accession>A0A0W7TR42</accession>
<dbReference type="Proteomes" id="UP000053433">
    <property type="component" value="Unassembled WGS sequence"/>
</dbReference>
<comment type="caution">
    <text evidence="3">The sequence shown here is derived from an EMBL/GenBank/DDBJ whole genome shotgun (WGS) entry which is preliminary data.</text>
</comment>
<keyword evidence="1" id="KW-0472">Membrane</keyword>
<keyword evidence="1" id="KW-0812">Transmembrane</keyword>
<dbReference type="GO" id="GO:0000155">
    <property type="term" value="F:phosphorelay sensor kinase activity"/>
    <property type="evidence" value="ECO:0007669"/>
    <property type="project" value="InterPro"/>
</dbReference>
<dbReference type="AlphaFoldDB" id="A0A0W7TR42"/>
<keyword evidence="4" id="KW-0418">Kinase</keyword>
<dbReference type="EMBL" id="LMUA01000010">
    <property type="protein sequence ID" value="KUE76300.1"/>
    <property type="molecule type" value="Genomic_DNA"/>
</dbReference>
<dbReference type="RefSeq" id="WP_055079623.1">
    <property type="nucleotide sequence ID" value="NZ_CATXDA010000028.1"/>
</dbReference>
<evidence type="ECO:0000313" key="5">
    <source>
        <dbReference type="Proteomes" id="UP000053433"/>
    </source>
</evidence>
<evidence type="ECO:0000313" key="4">
    <source>
        <dbReference type="EMBL" id="MST93446.1"/>
    </source>
</evidence>
<dbReference type="Pfam" id="PF02518">
    <property type="entry name" value="HATPase_c"/>
    <property type="match status" value="1"/>
</dbReference>
<proteinExistence type="predicted"/>
<organism evidence="3 5">
    <name type="scientific">Ruthenibacterium lactatiformans</name>
    <dbReference type="NCBI Taxonomy" id="1550024"/>
    <lineage>
        <taxon>Bacteria</taxon>
        <taxon>Bacillati</taxon>
        <taxon>Bacillota</taxon>
        <taxon>Clostridia</taxon>
        <taxon>Eubacteriales</taxon>
        <taxon>Oscillospiraceae</taxon>
        <taxon>Ruthenibacterium</taxon>
    </lineage>
</organism>
<reference evidence="3 5" key="1">
    <citation type="submission" date="2015-10" db="EMBL/GenBank/DDBJ databases">
        <title>A novel member of the family Ruminococcaceae isolated from human faeces.</title>
        <authorList>
            <person name="Shkoporov A.N."/>
            <person name="Chaplin A.V."/>
            <person name="Motuzova O.V."/>
            <person name="Kafarskaia L.I."/>
            <person name="Efimov B.A."/>
        </authorList>
    </citation>
    <scope>NUCLEOTIDE SEQUENCE [LARGE SCALE GENOMIC DNA]</scope>
    <source>
        <strain evidence="3 5">668</strain>
    </source>
</reference>
<dbReference type="Proteomes" id="UP000431913">
    <property type="component" value="Unassembled WGS sequence"/>
</dbReference>
<keyword evidence="1" id="KW-1133">Transmembrane helix</keyword>
<name>A0A0W7TR42_9FIRM</name>
<dbReference type="GO" id="GO:0016020">
    <property type="term" value="C:membrane"/>
    <property type="evidence" value="ECO:0007669"/>
    <property type="project" value="InterPro"/>
</dbReference>